<proteinExistence type="predicted"/>
<accession>A0A015SQF2</accession>
<evidence type="ECO:0000313" key="2">
    <source>
        <dbReference type="EMBL" id="EXY74454.1"/>
    </source>
</evidence>
<dbReference type="SMR" id="A0A015SQF2"/>
<protein>
    <recommendedName>
        <fullName evidence="4">Xylanase</fullName>
    </recommendedName>
</protein>
<dbReference type="Gene3D" id="2.30.260.10">
    <property type="entry name" value="putative xylanase like domain"/>
    <property type="match status" value="1"/>
</dbReference>
<dbReference type="InterPro" id="IPR038765">
    <property type="entry name" value="Papain-like_cys_pep_sf"/>
</dbReference>
<evidence type="ECO:0008006" key="4">
    <source>
        <dbReference type="Google" id="ProtNLM"/>
    </source>
</evidence>
<dbReference type="InterPro" id="IPR010846">
    <property type="entry name" value="AmiA-like"/>
</dbReference>
<organism evidence="2 3">
    <name type="scientific">Bacteroides fragilis str. 3988T(B)14</name>
    <dbReference type="NCBI Taxonomy" id="1339315"/>
    <lineage>
        <taxon>Bacteria</taxon>
        <taxon>Pseudomonadati</taxon>
        <taxon>Bacteroidota</taxon>
        <taxon>Bacteroidia</taxon>
        <taxon>Bacteroidales</taxon>
        <taxon>Bacteroidaceae</taxon>
        <taxon>Bacteroides</taxon>
    </lineage>
</organism>
<dbReference type="PATRIC" id="fig|1339315.3.peg.2503"/>
<name>A0A015SQF2_BACFG</name>
<dbReference type="RefSeq" id="WP_005794479.1">
    <property type="nucleotide sequence ID" value="NZ_JGCY01000288.1"/>
</dbReference>
<dbReference type="GeneID" id="60368890"/>
<dbReference type="Gene3D" id="1.10.3670.10">
    <property type="entry name" value="Putative xylanase like domain"/>
    <property type="match status" value="1"/>
</dbReference>
<dbReference type="Pfam" id="PF07313">
    <property type="entry name" value="AmiA-like"/>
    <property type="match status" value="1"/>
</dbReference>
<sequence length="258" mass="28657">MKTIRTLLLCTSLLAGTVAAQESSLVLSNGLGFVDTPYKAGTLEVDDTEDLIINCDEVDCTTFVEYALAMALCPQQGDEMQEGDFARNLQRIRYRDGKIDGYTSRLHYISDWINNAVRQGLLEDVTAAYSPFKQKLSLSYMSTHPELYKSLKNSPENVAQMAKYEKALSGKEVHYLPKDKLEPDGLPWIKNGDIIALTTNTPGLDVSHMGIAIYIKGQLHLLHASSKEGKVVVGKTALSQMLKDRKSLTGIRVLRMKK</sequence>
<dbReference type="AlphaFoldDB" id="A0A015SQF2"/>
<dbReference type="EMBL" id="JGCY01000288">
    <property type="protein sequence ID" value="EXY74454.1"/>
    <property type="molecule type" value="Genomic_DNA"/>
</dbReference>
<comment type="caution">
    <text evidence="2">The sequence shown here is derived from an EMBL/GenBank/DDBJ whole genome shotgun (WGS) entry which is preliminary data.</text>
</comment>
<feature type="signal peptide" evidence="1">
    <location>
        <begin position="1"/>
        <end position="20"/>
    </location>
</feature>
<feature type="chain" id="PRO_5001476082" description="Xylanase" evidence="1">
    <location>
        <begin position="21"/>
        <end position="258"/>
    </location>
</feature>
<dbReference type="Proteomes" id="UP000020529">
    <property type="component" value="Unassembled WGS sequence"/>
</dbReference>
<dbReference type="SUPFAM" id="SSF54001">
    <property type="entry name" value="Cysteine proteinases"/>
    <property type="match status" value="1"/>
</dbReference>
<keyword evidence="1" id="KW-0732">Signal</keyword>
<evidence type="ECO:0000256" key="1">
    <source>
        <dbReference type="SAM" id="SignalP"/>
    </source>
</evidence>
<reference evidence="2 3" key="1">
    <citation type="submission" date="2014-02" db="EMBL/GenBank/DDBJ databases">
        <authorList>
            <person name="Sears C."/>
            <person name="Carroll K."/>
            <person name="Sack B.R."/>
            <person name="Qadri F."/>
            <person name="Myers L.L."/>
            <person name="Chung G.-T."/>
            <person name="Escheverria P."/>
            <person name="Fraser C.M."/>
            <person name="Sadzewicz L."/>
            <person name="Shefchek K.A."/>
            <person name="Tallon L."/>
            <person name="Das S.P."/>
            <person name="Daugherty S."/>
            <person name="Mongodin E.F."/>
        </authorList>
    </citation>
    <scope>NUCLEOTIDE SEQUENCE [LARGE SCALE GENOMIC DNA]</scope>
    <source>
        <strain evidence="3">3988T(B)14</strain>
    </source>
</reference>
<evidence type="ECO:0000313" key="3">
    <source>
        <dbReference type="Proteomes" id="UP000020529"/>
    </source>
</evidence>
<gene>
    <name evidence="2" type="ORF">M124_1741</name>
</gene>